<dbReference type="EMBL" id="CP019082">
    <property type="protein sequence ID" value="APW61415.1"/>
    <property type="molecule type" value="Genomic_DNA"/>
</dbReference>
<organism evidence="6 7">
    <name type="scientific">Paludisphaera borealis</name>
    <dbReference type="NCBI Taxonomy" id="1387353"/>
    <lineage>
        <taxon>Bacteria</taxon>
        <taxon>Pseudomonadati</taxon>
        <taxon>Planctomycetota</taxon>
        <taxon>Planctomycetia</taxon>
        <taxon>Isosphaerales</taxon>
        <taxon>Isosphaeraceae</taxon>
        <taxon>Paludisphaera</taxon>
    </lineage>
</organism>
<dbReference type="KEGG" id="pbor:BSF38_02929"/>
<evidence type="ECO:0000259" key="5">
    <source>
        <dbReference type="Pfam" id="PF22244"/>
    </source>
</evidence>
<dbReference type="InterPro" id="IPR054579">
    <property type="entry name" value="GCE-like_dom"/>
</dbReference>
<dbReference type="InterPro" id="IPR029058">
    <property type="entry name" value="AB_hydrolase_fold"/>
</dbReference>
<feature type="domain" description="4-O-methyl-glucuronoyl methylesterase-like" evidence="5">
    <location>
        <begin position="237"/>
        <end position="384"/>
    </location>
</feature>
<dbReference type="STRING" id="1387353.BSF38_02929"/>
<dbReference type="SUPFAM" id="SSF53474">
    <property type="entry name" value="alpha/beta-Hydrolases"/>
    <property type="match status" value="1"/>
</dbReference>
<evidence type="ECO:0000256" key="3">
    <source>
        <dbReference type="ARBA" id="ARBA00022801"/>
    </source>
</evidence>
<dbReference type="Pfam" id="PF22244">
    <property type="entry name" value="GCE_fung"/>
    <property type="match status" value="1"/>
</dbReference>
<accession>A0A1U7CR47</accession>
<dbReference type="EC" id="3.1.1.-" evidence="6"/>
<dbReference type="PANTHER" id="PTHR22946">
    <property type="entry name" value="DIENELACTONE HYDROLASE DOMAIN-CONTAINING PROTEIN-RELATED"/>
    <property type="match status" value="1"/>
</dbReference>
<feature type="signal peptide" evidence="4">
    <location>
        <begin position="1"/>
        <end position="25"/>
    </location>
</feature>
<dbReference type="Gene3D" id="3.40.50.1820">
    <property type="entry name" value="alpha/beta hydrolase"/>
    <property type="match status" value="1"/>
</dbReference>
<protein>
    <submittedName>
        <fullName evidence="6">4-O-methyl-glucuronoyl methylesterase</fullName>
        <ecNumber evidence="6">3.1.1.-</ecNumber>
    </submittedName>
</protein>
<dbReference type="AlphaFoldDB" id="A0A1U7CR47"/>
<reference evidence="7" key="1">
    <citation type="submission" date="2016-12" db="EMBL/GenBank/DDBJ databases">
        <title>Comparative genomics of four Isosphaeraceae planctomycetes: a common pool of plasmids and glycoside hydrolase genes.</title>
        <authorList>
            <person name="Ivanova A."/>
        </authorList>
    </citation>
    <scope>NUCLEOTIDE SEQUENCE [LARGE SCALE GENOMIC DNA]</scope>
    <source>
        <strain evidence="7">PX4</strain>
    </source>
</reference>
<proteinExistence type="predicted"/>
<keyword evidence="3 6" id="KW-0378">Hydrolase</keyword>
<dbReference type="InterPro" id="IPR050261">
    <property type="entry name" value="FrsA_esterase"/>
</dbReference>
<evidence type="ECO:0000256" key="2">
    <source>
        <dbReference type="ARBA" id="ARBA00022729"/>
    </source>
</evidence>
<feature type="chain" id="PRO_5012843736" evidence="4">
    <location>
        <begin position="26"/>
        <end position="435"/>
    </location>
</feature>
<gene>
    <name evidence="6" type="ORF">BSF38_02929</name>
</gene>
<evidence type="ECO:0000313" key="6">
    <source>
        <dbReference type="EMBL" id="APW61415.1"/>
    </source>
</evidence>
<evidence type="ECO:0000256" key="4">
    <source>
        <dbReference type="SAM" id="SignalP"/>
    </source>
</evidence>
<keyword evidence="1" id="KW-0719">Serine esterase</keyword>
<dbReference type="PANTHER" id="PTHR22946:SF9">
    <property type="entry name" value="POLYKETIDE TRANSFERASE AF380"/>
    <property type="match status" value="1"/>
</dbReference>
<evidence type="ECO:0000313" key="7">
    <source>
        <dbReference type="Proteomes" id="UP000186309"/>
    </source>
</evidence>
<keyword evidence="2 4" id="KW-0732">Signal</keyword>
<sequence length="435" mass="47685">MIAARLCVPMVVGVLVMSSSHEAEAQNAKVNTNESDVKPYSLPDALVTEKGRSVTSAELWTTVRRPELLKLFASQVYGKTPTKSILPTYEVISEDREALGGKAVRREVSIRFTDKADGPHLDLLIYLPKSAERDKPAPAFLGLNFEGNQAVTHDPGVRLSTAWMRAEHGTGVVDHRVTEASRGSVATRWMVERVVERGYALATVCYGDLDPDFDDGFQNGVHPLFYRPGQTKPDPDEWGAIGAWAWGLSRALDYLETTPEVDAKKVAVLGHSRLGKAALWAGAQDQRFALVISNNSGAGGAALSKRIFGEDVAHLNGSFPHWFCTNFHQYSGHEEKLPVDQHELIALIAPRPVLVSSAEEDKWADPKGEFLAAKAAEPVYRLLGKDGLALDAWPKPAENSLVKSTIGYRYRPGPHDVLPSDWEAYLNFADAHLGK</sequence>
<evidence type="ECO:0000256" key="1">
    <source>
        <dbReference type="ARBA" id="ARBA00022487"/>
    </source>
</evidence>
<dbReference type="Proteomes" id="UP000186309">
    <property type="component" value="Chromosome"/>
</dbReference>
<name>A0A1U7CR47_9BACT</name>
<keyword evidence="7" id="KW-1185">Reference proteome</keyword>
<dbReference type="GO" id="GO:0052689">
    <property type="term" value="F:carboxylic ester hydrolase activity"/>
    <property type="evidence" value="ECO:0007669"/>
    <property type="project" value="UniProtKB-KW"/>
</dbReference>